<dbReference type="OrthoDB" id="36954at10239"/>
<evidence type="ECO:0000313" key="2">
    <source>
        <dbReference type="Proteomes" id="UP000026992"/>
    </source>
</evidence>
<keyword evidence="2" id="KW-1185">Reference proteome</keyword>
<gene>
    <name evidence="1" type="ORF">LP030-3_006</name>
</gene>
<protein>
    <submittedName>
        <fullName evidence="1">Uncharacterized protein</fullName>
    </submittedName>
</protein>
<dbReference type="Proteomes" id="UP000026992">
    <property type="component" value="Segment"/>
</dbReference>
<accession>A0A059T6C5</accession>
<dbReference type="EMBL" id="KJ094022">
    <property type="protein sequence ID" value="AHL18712.1"/>
    <property type="molecule type" value="Genomic_DNA"/>
</dbReference>
<dbReference type="KEGG" id="vg:19735763"/>
<dbReference type="RefSeq" id="YP_009044652.1">
    <property type="nucleotide sequence ID" value="NC_024384.1"/>
</dbReference>
<dbReference type="GeneID" id="19735763"/>
<reference evidence="1 2" key="1">
    <citation type="journal article" date="2014" name="Appl. Environ. Microbiol.">
        <title>Comparative genomic and morphological analysis of Listeria phages isolated from farm environments.</title>
        <authorList>
            <person name="Denes T."/>
            <person name="Vongkamjan K."/>
            <person name="Ackermann H.W."/>
            <person name="Moreno Switt A.I."/>
            <person name="Wiedmann M."/>
            <person name="den Bakker H.C."/>
        </authorList>
    </citation>
    <scope>NUCLEOTIDE SEQUENCE [LARGE SCALE GENOMIC DNA]</scope>
</reference>
<proteinExistence type="predicted"/>
<organism evidence="1 2">
    <name type="scientific">Listeria phage LP-030-3</name>
    <dbReference type="NCBI Taxonomy" id="1458852"/>
    <lineage>
        <taxon>Viruses</taxon>
        <taxon>Duplodnaviria</taxon>
        <taxon>Heunggongvirae</taxon>
        <taxon>Uroviricota</taxon>
        <taxon>Caudoviricetes</taxon>
        <taxon>Aquingentivirus</taxon>
        <taxon>Aquingentivirus LP0303</taxon>
    </lineage>
</organism>
<sequence length="69" mass="8130">MNTIEITLTKKEADYVKTMLLNNTYKIQAICKKREERKEFFREYTVLNGNISRKITNALKVSMAKEEQA</sequence>
<evidence type="ECO:0000313" key="1">
    <source>
        <dbReference type="EMBL" id="AHL18712.1"/>
    </source>
</evidence>
<name>A0A059T6C5_9CAUD</name>